<dbReference type="Proteomes" id="UP000807309">
    <property type="component" value="Unassembled WGS sequence"/>
</dbReference>
<name>A0ABS0C3V5_9NOCA</name>
<dbReference type="InterPro" id="IPR036689">
    <property type="entry name" value="ESAT-6-like_sf"/>
</dbReference>
<evidence type="ECO:0000313" key="1">
    <source>
        <dbReference type="EMBL" id="MBF6225072.1"/>
    </source>
</evidence>
<dbReference type="RefSeq" id="WP_195032378.1">
    <property type="nucleotide sequence ID" value="NZ_JADLRE010000005.1"/>
</dbReference>
<sequence length="98" mass="10646">MSEFTVDVDQLDQIVARLSGLAGFISDHLDDIDDKVAGLTGTGWESVAGRAYFEAHTKWVTAAREFAEGVRDMSDAARKAHTNYINAAEVNKQMLNGG</sequence>
<reference evidence="1 2" key="1">
    <citation type="submission" date="2020-10" db="EMBL/GenBank/DDBJ databases">
        <title>Identification of Nocardia species via Next-generation sequencing and recognition of intraspecies genetic diversity.</title>
        <authorList>
            <person name="Li P."/>
            <person name="Li P."/>
            <person name="Lu B."/>
        </authorList>
    </citation>
    <scope>NUCLEOTIDE SEQUENCE [LARGE SCALE GENOMIC DNA]</scope>
    <source>
        <strain evidence="1 2">N-11</strain>
    </source>
</reference>
<comment type="caution">
    <text evidence="1">The sequence shown here is derived from an EMBL/GenBank/DDBJ whole genome shotgun (WGS) entry which is preliminary data.</text>
</comment>
<dbReference type="InterPro" id="IPR010310">
    <property type="entry name" value="T7SS_ESAT-6-like"/>
</dbReference>
<dbReference type="SUPFAM" id="SSF140453">
    <property type="entry name" value="EsxAB dimer-like"/>
    <property type="match status" value="1"/>
</dbReference>
<dbReference type="EMBL" id="JADLRE010000005">
    <property type="protein sequence ID" value="MBF6225072.1"/>
    <property type="molecule type" value="Genomic_DNA"/>
</dbReference>
<protein>
    <submittedName>
        <fullName evidence="1">WXG100 family type VII secretion target</fullName>
    </submittedName>
</protein>
<proteinExistence type="predicted"/>
<gene>
    <name evidence="1" type="ORF">IU470_08110</name>
</gene>
<dbReference type="Pfam" id="PF06013">
    <property type="entry name" value="WXG100"/>
    <property type="match status" value="1"/>
</dbReference>
<accession>A0ABS0C3V5</accession>
<organism evidence="1 2">
    <name type="scientific">Nocardia abscessus</name>
    <dbReference type="NCBI Taxonomy" id="120957"/>
    <lineage>
        <taxon>Bacteria</taxon>
        <taxon>Bacillati</taxon>
        <taxon>Actinomycetota</taxon>
        <taxon>Actinomycetes</taxon>
        <taxon>Mycobacteriales</taxon>
        <taxon>Nocardiaceae</taxon>
        <taxon>Nocardia</taxon>
    </lineage>
</organism>
<dbReference type="Gene3D" id="1.10.287.1060">
    <property type="entry name" value="ESAT-6-like"/>
    <property type="match status" value="1"/>
</dbReference>
<keyword evidence="2" id="KW-1185">Reference proteome</keyword>
<evidence type="ECO:0000313" key="2">
    <source>
        <dbReference type="Proteomes" id="UP000807309"/>
    </source>
</evidence>